<protein>
    <submittedName>
        <fullName evidence="3">Uncharacterized protein LOC125776318</fullName>
    </submittedName>
</protein>
<gene>
    <name evidence="3" type="primary">LOC125776318</name>
</gene>
<dbReference type="GeneID" id="125776318"/>
<dbReference type="PANTHER" id="PTHR47331:SF1">
    <property type="entry name" value="GAG-LIKE PROTEIN"/>
    <property type="match status" value="1"/>
</dbReference>
<dbReference type="SUPFAM" id="SSF56672">
    <property type="entry name" value="DNA/RNA polymerases"/>
    <property type="match status" value="1"/>
</dbReference>
<reference evidence="2" key="1">
    <citation type="submission" date="2025-05" db="UniProtKB">
        <authorList>
            <consortium name="RefSeq"/>
        </authorList>
    </citation>
    <scope>NUCLEOTIDE SEQUENCE [LARGE SCALE GENOMIC DNA]</scope>
</reference>
<dbReference type="InterPro" id="IPR043502">
    <property type="entry name" value="DNA/RNA_pol_sf"/>
</dbReference>
<organism evidence="2 3">
    <name type="scientific">Bactrocera dorsalis</name>
    <name type="common">Oriental fruit fly</name>
    <name type="synonym">Dacus dorsalis</name>
    <dbReference type="NCBI Taxonomy" id="27457"/>
    <lineage>
        <taxon>Eukaryota</taxon>
        <taxon>Metazoa</taxon>
        <taxon>Ecdysozoa</taxon>
        <taxon>Arthropoda</taxon>
        <taxon>Hexapoda</taxon>
        <taxon>Insecta</taxon>
        <taxon>Pterygota</taxon>
        <taxon>Neoptera</taxon>
        <taxon>Endopterygota</taxon>
        <taxon>Diptera</taxon>
        <taxon>Brachycera</taxon>
        <taxon>Muscomorpha</taxon>
        <taxon>Tephritoidea</taxon>
        <taxon>Tephritidae</taxon>
        <taxon>Bactrocera</taxon>
        <taxon>Bactrocera</taxon>
    </lineage>
</organism>
<name>A0ABM3J413_BACDO</name>
<sequence length="745" mass="86351">MARFLNLEKRFATNNELKQQYVQFMKEYSEMGHMEKASENKCGKYYLPHQAVIREDSRTTKLRVVFDASAKTTNGSSLNDILFIGPRLQRDIFDIIIKWRLWQYVLTSDIEKMFRQIKITDSDQDYQRILWRETKGEPIEEYKLQTVTYGTASASFLATRTLQEIAKLCEPHNYLLSNIIKNDFYMDDLMTGADSIDECKAIQYEISKQLQKYGFHLRKWMSNNIEIIATIPVNNANEVIKIAEDETIKTLGIQWDPTKDMFGFNTNLSTQKLVTKRRALSDLARIFDPMGWLSPTTVIAKLFIQKLWLMKLNWDKLLDENLTKEWQEFMQHLPEIKRIKIPRWFETKNNFKFELRGFADASEKAYAAVVYAKVGSVITIVAGKTKVNPIKNKKTLPKLELCAAHLLAKLLQRIKTVINREMKIFAWSDSTITLAWINNCQSKDRFIRTRIEEIKLLVSNAKWQHVGTKDNPADVATRGVLANKLIEHDLWWKGPKWSREEEHHWPIKKIIQIDATYVTTSEKLHFLDKIMSQNNLNYIVDPINDDIASSQTIYVMQPSPSTTTTSLDSATSSAIQSVIIDACQKAVEKVEEKNKLILLRLTENVEGMRKEIIDLKKAVSHNNATIIPSKPYANIEDFLNFEKTILEDIDKFSLLKADLKRWSTSNSRKFVTKAWQKIMTDNVAESFSWRGTADKKCIRAFTVATAIHQTFAENGGKEEDFVFASKSYFQYAKNRIKIKTTKKVN</sequence>
<dbReference type="InterPro" id="IPR000477">
    <property type="entry name" value="RT_dom"/>
</dbReference>
<dbReference type="Pfam" id="PF00078">
    <property type="entry name" value="RVT_1"/>
    <property type="match status" value="1"/>
</dbReference>
<accession>A0ABM3J413</accession>
<dbReference type="Proteomes" id="UP001652620">
    <property type="component" value="Chromosome 2"/>
</dbReference>
<dbReference type="Pfam" id="PF05380">
    <property type="entry name" value="Peptidase_A17"/>
    <property type="match status" value="1"/>
</dbReference>
<feature type="domain" description="Reverse transcriptase" evidence="1">
    <location>
        <begin position="103"/>
        <end position="219"/>
    </location>
</feature>
<evidence type="ECO:0000313" key="2">
    <source>
        <dbReference type="Proteomes" id="UP001652620"/>
    </source>
</evidence>
<dbReference type="RefSeq" id="XP_049303970.1">
    <property type="nucleotide sequence ID" value="XM_049448013.1"/>
</dbReference>
<dbReference type="CDD" id="cd01644">
    <property type="entry name" value="RT_pepA17"/>
    <property type="match status" value="1"/>
</dbReference>
<dbReference type="PANTHER" id="PTHR47331">
    <property type="entry name" value="PHD-TYPE DOMAIN-CONTAINING PROTEIN"/>
    <property type="match status" value="1"/>
</dbReference>
<evidence type="ECO:0000313" key="3">
    <source>
        <dbReference type="RefSeq" id="XP_049303970.1"/>
    </source>
</evidence>
<proteinExistence type="predicted"/>
<dbReference type="InterPro" id="IPR008042">
    <property type="entry name" value="Retrotrans_Pao"/>
</dbReference>
<keyword evidence="2" id="KW-1185">Reference proteome</keyword>
<reference evidence="3" key="2">
    <citation type="submission" date="2025-08" db="UniProtKB">
        <authorList>
            <consortium name="RefSeq"/>
        </authorList>
    </citation>
    <scope>IDENTIFICATION</scope>
    <source>
        <tissue evidence="3">Adult</tissue>
    </source>
</reference>
<evidence type="ECO:0000259" key="1">
    <source>
        <dbReference type="Pfam" id="PF00078"/>
    </source>
</evidence>